<dbReference type="EMBL" id="NBTM02000001">
    <property type="protein sequence ID" value="PNL91108.1"/>
    <property type="molecule type" value="Genomic_DNA"/>
</dbReference>
<accession>A0A2J9PL95</accession>
<gene>
    <name evidence="2" type="ORF">A6J77_002205</name>
</gene>
<dbReference type="RefSeq" id="WP_083067886.1">
    <property type="nucleotide sequence ID" value="NZ_NBTM02000001.1"/>
</dbReference>
<dbReference type="Pfam" id="PF00248">
    <property type="entry name" value="Aldo_ket_red"/>
    <property type="match status" value="1"/>
</dbReference>
<dbReference type="InterPro" id="IPR023210">
    <property type="entry name" value="NADP_OxRdtase_dom"/>
</dbReference>
<reference evidence="3" key="1">
    <citation type="submission" date="2017-12" db="EMBL/GenBank/DDBJ databases">
        <title>FDA dAtabase for Regulatory Grade micrObial Sequences (FDA-ARGOS): Supporting development and validation of Infectious Disease Dx tests.</title>
        <authorList>
            <person name="Hoffmann M."/>
            <person name="Allard M."/>
            <person name="Evans P."/>
            <person name="Brown E."/>
            <person name="Tallon L."/>
            <person name="Sadzewicz L."/>
            <person name="Sengamalay N."/>
            <person name="Ott S."/>
            <person name="Godinez A."/>
            <person name="Nagaraj S."/>
            <person name="Vavikolanu K."/>
            <person name="Aluvathingal J."/>
            <person name="Nadendla S."/>
            <person name="Sichtig H."/>
        </authorList>
    </citation>
    <scope>NUCLEOTIDE SEQUENCE [LARGE SCALE GENOMIC DNA]</scope>
    <source>
        <strain evidence="3">FDAARGOS_249</strain>
    </source>
</reference>
<dbReference type="CDD" id="cd19092">
    <property type="entry name" value="AKR_BsYcsN_EcYdhF-like"/>
    <property type="match status" value="1"/>
</dbReference>
<dbReference type="PROSITE" id="PS51257">
    <property type="entry name" value="PROKAR_LIPOPROTEIN"/>
    <property type="match status" value="1"/>
</dbReference>
<feature type="domain" description="NADP-dependent oxidoreductase" evidence="1">
    <location>
        <begin position="16"/>
        <end position="305"/>
    </location>
</feature>
<proteinExistence type="predicted"/>
<organism evidence="2 3">
    <name type="scientific">Aerococcus viridans</name>
    <dbReference type="NCBI Taxonomy" id="1377"/>
    <lineage>
        <taxon>Bacteria</taxon>
        <taxon>Bacillati</taxon>
        <taxon>Bacillota</taxon>
        <taxon>Bacilli</taxon>
        <taxon>Lactobacillales</taxon>
        <taxon>Aerococcaceae</taxon>
        <taxon>Aerococcus</taxon>
    </lineage>
</organism>
<name>A0A2J9PL95_9LACT</name>
<dbReference type="InterPro" id="IPR036812">
    <property type="entry name" value="NAD(P)_OxRdtase_dom_sf"/>
</dbReference>
<evidence type="ECO:0000313" key="3">
    <source>
        <dbReference type="Proteomes" id="UP000192813"/>
    </source>
</evidence>
<dbReference type="InterPro" id="IPR050523">
    <property type="entry name" value="AKR_Detox_Biosynth"/>
</dbReference>
<dbReference type="GO" id="GO:0005829">
    <property type="term" value="C:cytosol"/>
    <property type="evidence" value="ECO:0007669"/>
    <property type="project" value="TreeGrafter"/>
</dbReference>
<dbReference type="Proteomes" id="UP000192813">
    <property type="component" value="Unassembled WGS sequence"/>
</dbReference>
<sequence>MKHISLGQNGLTAPNLAVGCMRIEGKSVEEVQDLIQQSYDAGLTFFDHADIYARERGGAEKLFGQAFAGLNIPRENIILQSKVGIYLPGTYNNNEQNFFDLSKEHILQSVDESLERLQTDYLDILLLHRNDALWEPEEIAEAFDILETSGKVRHFGVSNHTPIQVDLLKKYVKQDLVANQIQLSPAHTLALDYGFSVNTKADEGVNRGGELIDYARLHDMAIQAWSPIQGENGVLFSDPSYEDLNDKLSEIGGRYGLDNEAAAIAWLLRIPGNTQVVLGTTNIDRILNYAKASEIQFTRQEWYEIYQSAGNRLP</sequence>
<dbReference type="AlphaFoldDB" id="A0A2J9PL95"/>
<comment type="caution">
    <text evidence="2">The sequence shown here is derived from an EMBL/GenBank/DDBJ whole genome shotgun (WGS) entry which is preliminary data.</text>
</comment>
<evidence type="ECO:0000259" key="1">
    <source>
        <dbReference type="Pfam" id="PF00248"/>
    </source>
</evidence>
<protein>
    <submittedName>
        <fullName evidence="2">Aldo/keto reductase</fullName>
    </submittedName>
</protein>
<dbReference type="PANTHER" id="PTHR43364:SF1">
    <property type="entry name" value="OXIDOREDUCTASE YDHF"/>
    <property type="match status" value="1"/>
</dbReference>
<dbReference type="PANTHER" id="PTHR43364">
    <property type="entry name" value="NADH-SPECIFIC METHYLGLYOXAL REDUCTASE-RELATED"/>
    <property type="match status" value="1"/>
</dbReference>
<dbReference type="SUPFAM" id="SSF51430">
    <property type="entry name" value="NAD(P)-linked oxidoreductase"/>
    <property type="match status" value="1"/>
</dbReference>
<evidence type="ECO:0000313" key="2">
    <source>
        <dbReference type="EMBL" id="PNL91108.1"/>
    </source>
</evidence>
<dbReference type="Gene3D" id="3.20.20.100">
    <property type="entry name" value="NADP-dependent oxidoreductase domain"/>
    <property type="match status" value="1"/>
</dbReference>